<feature type="region of interest" description="Disordered" evidence="1">
    <location>
        <begin position="1"/>
        <end position="121"/>
    </location>
</feature>
<evidence type="ECO:0000256" key="1">
    <source>
        <dbReference type="SAM" id="MobiDB-lite"/>
    </source>
</evidence>
<gene>
    <name evidence="2" type="ORF">F444_17523</name>
</gene>
<feature type="non-terminal residue" evidence="2">
    <location>
        <position position="185"/>
    </location>
</feature>
<proteinExistence type="predicted"/>
<protein>
    <submittedName>
        <fullName evidence="2">Uncharacterized protein</fullName>
    </submittedName>
</protein>
<sequence>GVNDTPSEQAASLRGALEPDRAPALDRRSDRPAAPITNEGAAAHAHLEVEATDESTNAAPPSLRRPTLHRLAAGADPRTRVPGAGRRGRNQITRKRRGNTEALGTKNANESLPSPKRERKSIKRVTVDTNATTARPRPLRHRTRTPFAVPFQARKSSGSWIGRPQTCRTKRVANSCCSSTTACLT</sequence>
<dbReference type="EMBL" id="ANJA01003224">
    <property type="protein sequence ID" value="ETO65072.1"/>
    <property type="molecule type" value="Genomic_DNA"/>
</dbReference>
<feature type="compositionally biased region" description="Polar residues" evidence="1">
    <location>
        <begin position="1"/>
        <end position="10"/>
    </location>
</feature>
<reference evidence="2 3" key="1">
    <citation type="submission" date="2013-11" db="EMBL/GenBank/DDBJ databases">
        <title>The Genome Sequence of Phytophthora parasitica P1976.</title>
        <authorList>
            <consortium name="The Broad Institute Genomics Platform"/>
            <person name="Russ C."/>
            <person name="Tyler B."/>
            <person name="Panabieres F."/>
            <person name="Shan W."/>
            <person name="Tripathy S."/>
            <person name="Grunwald N."/>
            <person name="Machado M."/>
            <person name="Johnson C.S."/>
            <person name="Walker B."/>
            <person name="Young S."/>
            <person name="Zeng Q."/>
            <person name="Gargeya S."/>
            <person name="Fitzgerald M."/>
            <person name="Haas B."/>
            <person name="Abouelleil A."/>
            <person name="Allen A.W."/>
            <person name="Alvarado L."/>
            <person name="Arachchi H.M."/>
            <person name="Berlin A.M."/>
            <person name="Chapman S.B."/>
            <person name="Gainer-Dewar J."/>
            <person name="Goldberg J."/>
            <person name="Griggs A."/>
            <person name="Gujja S."/>
            <person name="Hansen M."/>
            <person name="Howarth C."/>
            <person name="Imamovic A."/>
            <person name="Ireland A."/>
            <person name="Larimer J."/>
            <person name="McCowan C."/>
            <person name="Murphy C."/>
            <person name="Pearson M."/>
            <person name="Poon T.W."/>
            <person name="Priest M."/>
            <person name="Roberts A."/>
            <person name="Saif S."/>
            <person name="Shea T."/>
            <person name="Sisk P."/>
            <person name="Sykes S."/>
            <person name="Wortman J."/>
            <person name="Nusbaum C."/>
            <person name="Birren B."/>
        </authorList>
    </citation>
    <scope>NUCLEOTIDE SEQUENCE [LARGE SCALE GENOMIC DNA]</scope>
    <source>
        <strain evidence="2 3">P1976</strain>
    </source>
</reference>
<organism evidence="2 3">
    <name type="scientific">Phytophthora nicotianae P1976</name>
    <dbReference type="NCBI Taxonomy" id="1317066"/>
    <lineage>
        <taxon>Eukaryota</taxon>
        <taxon>Sar</taxon>
        <taxon>Stramenopiles</taxon>
        <taxon>Oomycota</taxon>
        <taxon>Peronosporomycetes</taxon>
        <taxon>Peronosporales</taxon>
        <taxon>Peronosporaceae</taxon>
        <taxon>Phytophthora</taxon>
    </lineage>
</organism>
<feature type="compositionally biased region" description="Basic and acidic residues" evidence="1">
    <location>
        <begin position="17"/>
        <end position="31"/>
    </location>
</feature>
<accession>A0A080ZEL1</accession>
<evidence type="ECO:0000313" key="2">
    <source>
        <dbReference type="EMBL" id="ETO65072.1"/>
    </source>
</evidence>
<dbReference type="Proteomes" id="UP000028582">
    <property type="component" value="Unassembled WGS sequence"/>
</dbReference>
<comment type="caution">
    <text evidence="2">The sequence shown here is derived from an EMBL/GenBank/DDBJ whole genome shotgun (WGS) entry which is preliminary data.</text>
</comment>
<name>A0A080ZEL1_PHYNI</name>
<evidence type="ECO:0000313" key="3">
    <source>
        <dbReference type="Proteomes" id="UP000028582"/>
    </source>
</evidence>
<dbReference type="AlphaFoldDB" id="A0A080ZEL1"/>
<feature type="compositionally biased region" description="Basic residues" evidence="1">
    <location>
        <begin position="86"/>
        <end position="97"/>
    </location>
</feature>
<feature type="non-terminal residue" evidence="2">
    <location>
        <position position="1"/>
    </location>
</feature>